<organism evidence="4 5">
    <name type="scientific">Dactylosporangium maewongense</name>
    <dbReference type="NCBI Taxonomy" id="634393"/>
    <lineage>
        <taxon>Bacteria</taxon>
        <taxon>Bacillati</taxon>
        <taxon>Actinomycetota</taxon>
        <taxon>Actinomycetes</taxon>
        <taxon>Micromonosporales</taxon>
        <taxon>Micromonosporaceae</taxon>
        <taxon>Dactylosporangium</taxon>
    </lineage>
</organism>
<feature type="region of interest" description="Disordered" evidence="1">
    <location>
        <begin position="295"/>
        <end position="339"/>
    </location>
</feature>
<feature type="domain" description="DUF2520" evidence="3">
    <location>
        <begin position="151"/>
        <end position="276"/>
    </location>
</feature>
<dbReference type="InterPro" id="IPR008927">
    <property type="entry name" value="6-PGluconate_DH-like_C_sf"/>
</dbReference>
<proteinExistence type="predicted"/>
<name>A0ABP4MSZ4_9ACTN</name>
<feature type="domain" description="Putative oxidoreductase/dehydrogenase Rossmann-like" evidence="2">
    <location>
        <begin position="11"/>
        <end position="132"/>
    </location>
</feature>
<comment type="caution">
    <text evidence="4">The sequence shown here is derived from an EMBL/GenBank/DDBJ whole genome shotgun (WGS) entry which is preliminary data.</text>
</comment>
<dbReference type="Pfam" id="PF10728">
    <property type="entry name" value="DUF2520"/>
    <property type="match status" value="1"/>
</dbReference>
<dbReference type="Proteomes" id="UP001501470">
    <property type="component" value="Unassembled WGS sequence"/>
</dbReference>
<evidence type="ECO:0000313" key="5">
    <source>
        <dbReference type="Proteomes" id="UP001501470"/>
    </source>
</evidence>
<sequence length="339" mass="34216">MNSALNSQKSSQKSSRSIGIIGAGRVGAVLGAAFVNAGHQVVAAVGVSTASKARAEQLLPGVALLPADQVAASADLVLLAVPDDVLAGLVHGLVETGALRAGQIVAHTSGAHGLDVLAPVTAAGARPLALHPAMTFTGTAVDLSRLAAGVSFGVTAPDDLRDLAASLVADLGGQVEWIEEERRPLYHAALAHGANHLATLVNEALDRLRDAGVQHPEQVLAPLLGAALDNSLRLGDAAITGPVSRGDAGTVAKHLRALDAVAPESVPPYLALARRTADRVIAAGRLRPMDAEPLLDVLSGSGHKGGDSGQKEGSAQKQVPVVAAQRGGRRKAKGTGGKP</sequence>
<dbReference type="Pfam" id="PF10727">
    <property type="entry name" value="Rossmann-like"/>
    <property type="match status" value="1"/>
</dbReference>
<dbReference type="PANTHER" id="PTHR40459">
    <property type="entry name" value="CONSERVED HYPOTHETICAL ALANINE AND LEUCINE RICH PROTEIN"/>
    <property type="match status" value="1"/>
</dbReference>
<accession>A0ABP4MSZ4</accession>
<dbReference type="Gene3D" id="3.40.50.720">
    <property type="entry name" value="NAD(P)-binding Rossmann-like Domain"/>
    <property type="match status" value="1"/>
</dbReference>
<dbReference type="InterPro" id="IPR019665">
    <property type="entry name" value="OxRdtase/DH_put_Rossmann_dom"/>
</dbReference>
<dbReference type="InterPro" id="IPR018931">
    <property type="entry name" value="DUF2520"/>
</dbReference>
<dbReference type="SUPFAM" id="SSF51735">
    <property type="entry name" value="NAD(P)-binding Rossmann-fold domains"/>
    <property type="match status" value="1"/>
</dbReference>
<dbReference type="InterPro" id="IPR037108">
    <property type="entry name" value="TM1727-like_C_sf"/>
</dbReference>
<keyword evidence="5" id="KW-1185">Reference proteome</keyword>
<evidence type="ECO:0000313" key="4">
    <source>
        <dbReference type="EMBL" id="GAA1549877.1"/>
    </source>
</evidence>
<dbReference type="InterPro" id="IPR036291">
    <property type="entry name" value="NAD(P)-bd_dom_sf"/>
</dbReference>
<dbReference type="PANTHER" id="PTHR40459:SF1">
    <property type="entry name" value="CONSERVED HYPOTHETICAL ALANINE AND LEUCINE RICH PROTEIN"/>
    <property type="match status" value="1"/>
</dbReference>
<evidence type="ECO:0000259" key="2">
    <source>
        <dbReference type="Pfam" id="PF10727"/>
    </source>
</evidence>
<dbReference type="RefSeq" id="WP_425552376.1">
    <property type="nucleotide sequence ID" value="NZ_BAAAQD010000021.1"/>
</dbReference>
<dbReference type="SUPFAM" id="SSF48179">
    <property type="entry name" value="6-phosphogluconate dehydrogenase C-terminal domain-like"/>
    <property type="match status" value="1"/>
</dbReference>
<dbReference type="Gene3D" id="1.10.1040.20">
    <property type="entry name" value="ProC-like, C-terminal domain"/>
    <property type="match status" value="1"/>
</dbReference>
<evidence type="ECO:0000259" key="3">
    <source>
        <dbReference type="Pfam" id="PF10728"/>
    </source>
</evidence>
<protein>
    <recommendedName>
        <fullName evidence="6">Short-subunit dehydrogenase-like oxidoreductase (DUF2520 family)</fullName>
    </recommendedName>
</protein>
<gene>
    <name evidence="4" type="ORF">GCM10009827_082920</name>
</gene>
<evidence type="ECO:0000256" key="1">
    <source>
        <dbReference type="SAM" id="MobiDB-lite"/>
    </source>
</evidence>
<evidence type="ECO:0008006" key="6">
    <source>
        <dbReference type="Google" id="ProtNLM"/>
    </source>
</evidence>
<dbReference type="EMBL" id="BAAAQD010000021">
    <property type="protein sequence ID" value="GAA1549877.1"/>
    <property type="molecule type" value="Genomic_DNA"/>
</dbReference>
<reference evidence="5" key="1">
    <citation type="journal article" date="2019" name="Int. J. Syst. Evol. Microbiol.">
        <title>The Global Catalogue of Microorganisms (GCM) 10K type strain sequencing project: providing services to taxonomists for standard genome sequencing and annotation.</title>
        <authorList>
            <consortium name="The Broad Institute Genomics Platform"/>
            <consortium name="The Broad Institute Genome Sequencing Center for Infectious Disease"/>
            <person name="Wu L."/>
            <person name="Ma J."/>
        </authorList>
    </citation>
    <scope>NUCLEOTIDE SEQUENCE [LARGE SCALE GENOMIC DNA]</scope>
    <source>
        <strain evidence="5">JCM 15933</strain>
    </source>
</reference>